<sequence length="59" mass="7100">MWHTDDKLIALQTSTFVSDSSRQVEPLSPEQRRRRPLPRRPWMEMRDALQNPPTVWKQV</sequence>
<organism evidence="2 3">
    <name type="scientific">Liparis tanakae</name>
    <name type="common">Tanaka's snailfish</name>
    <dbReference type="NCBI Taxonomy" id="230148"/>
    <lineage>
        <taxon>Eukaryota</taxon>
        <taxon>Metazoa</taxon>
        <taxon>Chordata</taxon>
        <taxon>Craniata</taxon>
        <taxon>Vertebrata</taxon>
        <taxon>Euteleostomi</taxon>
        <taxon>Actinopterygii</taxon>
        <taxon>Neopterygii</taxon>
        <taxon>Teleostei</taxon>
        <taxon>Neoteleostei</taxon>
        <taxon>Acanthomorphata</taxon>
        <taxon>Eupercaria</taxon>
        <taxon>Perciformes</taxon>
        <taxon>Cottioidei</taxon>
        <taxon>Cottales</taxon>
        <taxon>Liparidae</taxon>
        <taxon>Liparis</taxon>
    </lineage>
</organism>
<name>A0A4Z2GIB4_9TELE</name>
<evidence type="ECO:0000256" key="1">
    <source>
        <dbReference type="SAM" id="MobiDB-lite"/>
    </source>
</evidence>
<proteinExistence type="predicted"/>
<reference evidence="2 3" key="1">
    <citation type="submission" date="2019-03" db="EMBL/GenBank/DDBJ databases">
        <title>First draft genome of Liparis tanakae, snailfish: a comprehensive survey of snailfish specific genes.</title>
        <authorList>
            <person name="Kim W."/>
            <person name="Song I."/>
            <person name="Jeong J.-H."/>
            <person name="Kim D."/>
            <person name="Kim S."/>
            <person name="Ryu S."/>
            <person name="Song J.Y."/>
            <person name="Lee S.K."/>
        </authorList>
    </citation>
    <scope>NUCLEOTIDE SEQUENCE [LARGE SCALE GENOMIC DNA]</scope>
    <source>
        <tissue evidence="2">Muscle</tissue>
    </source>
</reference>
<keyword evidence="3" id="KW-1185">Reference proteome</keyword>
<gene>
    <name evidence="2" type="ORF">EYF80_037201</name>
</gene>
<dbReference type="AlphaFoldDB" id="A0A4Z2GIB4"/>
<evidence type="ECO:0000313" key="2">
    <source>
        <dbReference type="EMBL" id="TNN52623.1"/>
    </source>
</evidence>
<accession>A0A4Z2GIB4</accession>
<evidence type="ECO:0000313" key="3">
    <source>
        <dbReference type="Proteomes" id="UP000314294"/>
    </source>
</evidence>
<protein>
    <submittedName>
        <fullName evidence="2">Uncharacterized protein</fullName>
    </submittedName>
</protein>
<comment type="caution">
    <text evidence="2">The sequence shown here is derived from an EMBL/GenBank/DDBJ whole genome shotgun (WGS) entry which is preliminary data.</text>
</comment>
<dbReference type="Proteomes" id="UP000314294">
    <property type="component" value="Unassembled WGS sequence"/>
</dbReference>
<feature type="region of interest" description="Disordered" evidence="1">
    <location>
        <begin position="18"/>
        <end position="59"/>
    </location>
</feature>
<dbReference type="EMBL" id="SRLO01000541">
    <property type="protein sequence ID" value="TNN52623.1"/>
    <property type="molecule type" value="Genomic_DNA"/>
</dbReference>